<accession>A0ABU9ZFH0</accession>
<evidence type="ECO:0000313" key="9">
    <source>
        <dbReference type="Proteomes" id="UP001404845"/>
    </source>
</evidence>
<keyword evidence="6" id="KW-0902">Two-component regulatory system</keyword>
<dbReference type="SUPFAM" id="SSF55874">
    <property type="entry name" value="ATPase domain of HSP90 chaperone/DNA topoisomerase II/histidine kinase"/>
    <property type="match status" value="1"/>
</dbReference>
<dbReference type="SMART" id="SM00388">
    <property type="entry name" value="HisKA"/>
    <property type="match status" value="1"/>
</dbReference>
<keyword evidence="9" id="KW-1185">Reference proteome</keyword>
<protein>
    <recommendedName>
        <fullName evidence="2">histidine kinase</fullName>
        <ecNumber evidence="2">2.7.13.3</ecNumber>
    </recommendedName>
</protein>
<reference evidence="8 9" key="1">
    <citation type="journal article" date="2023" name="PLoS ONE">
        <title>Complete genome assembly of Hawai'i environmental nontuberculous mycobacteria reveals unexpected co-isolation with methylobacteria.</title>
        <authorList>
            <person name="Hendrix J."/>
            <person name="Epperson L.E."/>
            <person name="Tong E.I."/>
            <person name="Chan Y.L."/>
            <person name="Hasan N.A."/>
            <person name="Dawrs S.N."/>
            <person name="Norton G.J."/>
            <person name="Virdi R."/>
            <person name="Crooks J.L."/>
            <person name="Chan E.D."/>
            <person name="Honda J.R."/>
            <person name="Strong M."/>
        </authorList>
    </citation>
    <scope>NUCLEOTIDE SEQUENCE [LARGE SCALE GENOMIC DNA]</scope>
    <source>
        <strain evidence="8 9">NJH_HI01</strain>
    </source>
</reference>
<proteinExistence type="predicted"/>
<dbReference type="Pfam" id="PF02518">
    <property type="entry name" value="HATPase_c"/>
    <property type="match status" value="1"/>
</dbReference>
<evidence type="ECO:0000256" key="4">
    <source>
        <dbReference type="ARBA" id="ARBA00022679"/>
    </source>
</evidence>
<dbReference type="Gene3D" id="3.30.565.10">
    <property type="entry name" value="Histidine kinase-like ATPase, C-terminal domain"/>
    <property type="match status" value="1"/>
</dbReference>
<evidence type="ECO:0000256" key="2">
    <source>
        <dbReference type="ARBA" id="ARBA00012438"/>
    </source>
</evidence>
<dbReference type="EC" id="2.7.13.3" evidence="2"/>
<evidence type="ECO:0000256" key="6">
    <source>
        <dbReference type="ARBA" id="ARBA00023012"/>
    </source>
</evidence>
<name>A0ABU9ZFH0_9HYPH</name>
<evidence type="ECO:0000259" key="7">
    <source>
        <dbReference type="PROSITE" id="PS50109"/>
    </source>
</evidence>
<keyword evidence="4" id="KW-0808">Transferase</keyword>
<comment type="caution">
    <text evidence="8">The sequence shown here is derived from an EMBL/GenBank/DDBJ whole genome shotgun (WGS) entry which is preliminary data.</text>
</comment>
<dbReference type="CDD" id="cd00075">
    <property type="entry name" value="HATPase"/>
    <property type="match status" value="1"/>
</dbReference>
<evidence type="ECO:0000256" key="3">
    <source>
        <dbReference type="ARBA" id="ARBA00022553"/>
    </source>
</evidence>
<dbReference type="PRINTS" id="PR00344">
    <property type="entry name" value="BCTRLSENSOR"/>
</dbReference>
<dbReference type="Gene3D" id="1.10.287.130">
    <property type="match status" value="1"/>
</dbReference>
<dbReference type="GO" id="GO:0016301">
    <property type="term" value="F:kinase activity"/>
    <property type="evidence" value="ECO:0007669"/>
    <property type="project" value="UniProtKB-KW"/>
</dbReference>
<dbReference type="Proteomes" id="UP001404845">
    <property type="component" value="Unassembled WGS sequence"/>
</dbReference>
<evidence type="ECO:0000256" key="5">
    <source>
        <dbReference type="ARBA" id="ARBA00022777"/>
    </source>
</evidence>
<dbReference type="InterPro" id="IPR036890">
    <property type="entry name" value="HATPase_C_sf"/>
</dbReference>
<dbReference type="InterPro" id="IPR050736">
    <property type="entry name" value="Sensor_HK_Regulatory"/>
</dbReference>
<evidence type="ECO:0000313" key="8">
    <source>
        <dbReference type="EMBL" id="MEN3230207.1"/>
    </source>
</evidence>
<dbReference type="RefSeq" id="WP_345971624.1">
    <property type="nucleotide sequence ID" value="NZ_JAQYXL010000001.1"/>
</dbReference>
<dbReference type="EMBL" id="JAQYXL010000001">
    <property type="protein sequence ID" value="MEN3230207.1"/>
    <property type="molecule type" value="Genomic_DNA"/>
</dbReference>
<dbReference type="PANTHER" id="PTHR43711:SF1">
    <property type="entry name" value="HISTIDINE KINASE 1"/>
    <property type="match status" value="1"/>
</dbReference>
<dbReference type="SMART" id="SM00387">
    <property type="entry name" value="HATPase_c"/>
    <property type="match status" value="1"/>
</dbReference>
<organism evidence="8 9">
    <name type="scientific">Methylorubrum rhodesianum</name>
    <dbReference type="NCBI Taxonomy" id="29427"/>
    <lineage>
        <taxon>Bacteria</taxon>
        <taxon>Pseudomonadati</taxon>
        <taxon>Pseudomonadota</taxon>
        <taxon>Alphaproteobacteria</taxon>
        <taxon>Hyphomicrobiales</taxon>
        <taxon>Methylobacteriaceae</taxon>
        <taxon>Methylorubrum</taxon>
    </lineage>
</organism>
<feature type="domain" description="Histidine kinase" evidence="7">
    <location>
        <begin position="33"/>
        <end position="245"/>
    </location>
</feature>
<keyword evidence="5 8" id="KW-0418">Kinase</keyword>
<dbReference type="CDD" id="cd00082">
    <property type="entry name" value="HisKA"/>
    <property type="match status" value="1"/>
</dbReference>
<dbReference type="PANTHER" id="PTHR43711">
    <property type="entry name" value="TWO-COMPONENT HISTIDINE KINASE"/>
    <property type="match status" value="1"/>
</dbReference>
<gene>
    <name evidence="8" type="ORF">PUR21_21620</name>
</gene>
<sequence>MRQAVSMQSQLNVRSCGDELESACTSMSRLLATAGHDLRQPLQVAVFAIERALLRSCDPEIDKRLATATKALHRLGAELDDLARFSQFPGGLPVKRRPVALGQMFADLEEHWSSFADACGVTLRLRRSDRTVVSDPAMLMTILRNLVGNAIKYSRRGGTVLVGCRMRGGEIAIEVHDQGEGIPRSRLKTIFEAFDRAGRENEPQSGLGLGLTIVLQTARALQHSIWVSSREGAGSTFIVTLPAADSQY</sequence>
<evidence type="ECO:0000256" key="1">
    <source>
        <dbReference type="ARBA" id="ARBA00000085"/>
    </source>
</evidence>
<dbReference type="InterPro" id="IPR005467">
    <property type="entry name" value="His_kinase_dom"/>
</dbReference>
<dbReference type="SUPFAM" id="SSF47384">
    <property type="entry name" value="Homodimeric domain of signal transducing histidine kinase"/>
    <property type="match status" value="1"/>
</dbReference>
<dbReference type="InterPro" id="IPR004358">
    <property type="entry name" value="Sig_transdc_His_kin-like_C"/>
</dbReference>
<comment type="catalytic activity">
    <reaction evidence="1">
        <text>ATP + protein L-histidine = ADP + protein N-phospho-L-histidine.</text>
        <dbReference type="EC" id="2.7.13.3"/>
    </reaction>
</comment>
<dbReference type="InterPro" id="IPR036097">
    <property type="entry name" value="HisK_dim/P_sf"/>
</dbReference>
<dbReference type="InterPro" id="IPR003661">
    <property type="entry name" value="HisK_dim/P_dom"/>
</dbReference>
<dbReference type="InterPro" id="IPR003594">
    <property type="entry name" value="HATPase_dom"/>
</dbReference>
<keyword evidence="3" id="KW-0597">Phosphoprotein</keyword>
<dbReference type="PROSITE" id="PS50109">
    <property type="entry name" value="HIS_KIN"/>
    <property type="match status" value="1"/>
</dbReference>